<dbReference type="AlphaFoldDB" id="A0A812T9Q3"/>
<protein>
    <submittedName>
        <fullName evidence="2">Uncharacterized protein</fullName>
    </submittedName>
</protein>
<evidence type="ECO:0000256" key="1">
    <source>
        <dbReference type="SAM" id="Coils"/>
    </source>
</evidence>
<dbReference type="PANTHER" id="PTHR24198">
    <property type="entry name" value="ANKYRIN REPEAT AND PROTEIN KINASE DOMAIN-CONTAINING PROTEIN"/>
    <property type="match status" value="1"/>
</dbReference>
<gene>
    <name evidence="2" type="ORF">SNEC2469_LOCUS14973</name>
</gene>
<proteinExistence type="predicted"/>
<dbReference type="OrthoDB" id="431847at2759"/>
<dbReference type="InterPro" id="IPR036770">
    <property type="entry name" value="Ankyrin_rpt-contain_sf"/>
</dbReference>
<evidence type="ECO:0000313" key="3">
    <source>
        <dbReference type="Proteomes" id="UP000601435"/>
    </source>
</evidence>
<dbReference type="Gene3D" id="1.25.40.20">
    <property type="entry name" value="Ankyrin repeat-containing domain"/>
    <property type="match status" value="1"/>
</dbReference>
<evidence type="ECO:0000313" key="2">
    <source>
        <dbReference type="EMBL" id="CAE7523224.1"/>
    </source>
</evidence>
<feature type="coiled-coil region" evidence="1">
    <location>
        <begin position="185"/>
        <end position="342"/>
    </location>
</feature>
<reference evidence="2" key="1">
    <citation type="submission" date="2021-02" db="EMBL/GenBank/DDBJ databases">
        <authorList>
            <person name="Dougan E. K."/>
            <person name="Rhodes N."/>
            <person name="Thang M."/>
            <person name="Chan C."/>
        </authorList>
    </citation>
    <scope>NUCLEOTIDE SEQUENCE</scope>
</reference>
<keyword evidence="3" id="KW-1185">Reference proteome</keyword>
<dbReference type="SUPFAM" id="SSF48403">
    <property type="entry name" value="Ankyrin repeat"/>
    <property type="match status" value="1"/>
</dbReference>
<organism evidence="2 3">
    <name type="scientific">Symbiodinium necroappetens</name>
    <dbReference type="NCBI Taxonomy" id="1628268"/>
    <lineage>
        <taxon>Eukaryota</taxon>
        <taxon>Sar</taxon>
        <taxon>Alveolata</taxon>
        <taxon>Dinophyceae</taxon>
        <taxon>Suessiales</taxon>
        <taxon>Symbiodiniaceae</taxon>
        <taxon>Symbiodinium</taxon>
    </lineage>
</organism>
<dbReference type="PANTHER" id="PTHR24198:SF165">
    <property type="entry name" value="ANKYRIN REPEAT-CONTAINING PROTEIN-RELATED"/>
    <property type="match status" value="1"/>
</dbReference>
<name>A0A812T9Q3_9DINO</name>
<keyword evidence="1" id="KW-0175">Coiled coil</keyword>
<sequence length="349" mass="38504">MAEDLGEAAKSGNVPKVKALLKKCQDLESAKVQNACVGAAIAQQAECVQAFLEAGAPLTCSDKEGHRLLPACCRSNLAESIALMVSLRADVSKPDGDGSLPMSLAIQNKSMSCVKELLRGGAQPPANADMPGLANLMLEVQFEQCEAEIRPLATAEVDPAQLIEAERVVLEGMEDHKRLIKLHEDMRASKSLAEVERQIADAQAQLEATKASSVEYVESMNQKKIAIRNAEAELHKLHKEIHSVQDTYTKLKEEDAKLKQELITSHEILKEAQAERDALEAARLEREQLTGKVQEELQELEKLIEEQTQQNAGYQQELLAAREDLESKMRDKEEAKLLTEKAHQLVDTL</sequence>
<dbReference type="EMBL" id="CAJNJA010024197">
    <property type="protein sequence ID" value="CAE7523224.1"/>
    <property type="molecule type" value="Genomic_DNA"/>
</dbReference>
<comment type="caution">
    <text evidence="2">The sequence shown here is derived from an EMBL/GenBank/DDBJ whole genome shotgun (WGS) entry which is preliminary data.</text>
</comment>
<accession>A0A812T9Q3</accession>
<dbReference type="Proteomes" id="UP000601435">
    <property type="component" value="Unassembled WGS sequence"/>
</dbReference>